<accession>A0AAJ1N599</accession>
<evidence type="ECO:0000313" key="1">
    <source>
        <dbReference type="EMBL" id="MDE1479441.1"/>
    </source>
</evidence>
<dbReference type="Proteomes" id="UP001222434">
    <property type="component" value="Unassembled WGS sequence"/>
</dbReference>
<reference evidence="1" key="1">
    <citation type="submission" date="2021-08" db="EMBL/GenBank/DDBJ databases">
        <authorList>
            <person name="Papudeshi B."/>
            <person name="Bashey-Visser F."/>
        </authorList>
    </citation>
    <scope>NUCLEOTIDE SEQUENCE</scope>
    <source>
        <strain evidence="1">MC_266_E_2016</strain>
    </source>
</reference>
<comment type="caution">
    <text evidence="1">The sequence shown here is derived from an EMBL/GenBank/DDBJ whole genome shotgun (WGS) entry which is preliminary data.</text>
</comment>
<name>A0AAJ1N599_XENBV</name>
<gene>
    <name evidence="1" type="ORF">KKJ01_14665</name>
</gene>
<reference evidence="1" key="2">
    <citation type="journal article" date="2022" name="J. Evol. Biol.">
        <title>Pre- and post-association barriers to host switching in sympatric mutualists.</title>
        <authorList>
            <person name="Dinges Z.M."/>
            <person name="Phillips R.K."/>
            <person name="Lively C.M."/>
            <person name="Bashey F."/>
        </authorList>
    </citation>
    <scope>NUCLEOTIDE SEQUENCE</scope>
    <source>
        <strain evidence="1">MC_266_E_2016</strain>
    </source>
</reference>
<dbReference type="EMBL" id="JAILSO010000059">
    <property type="protein sequence ID" value="MDE1479441.1"/>
    <property type="molecule type" value="Genomic_DNA"/>
</dbReference>
<dbReference type="AlphaFoldDB" id="A0AAJ1N599"/>
<sequence length="46" mass="5146">MKKTNYVVTYLADYPCGHRHFLRISMAANDAIEAIGKSQAVLSTFL</sequence>
<organism evidence="1 2">
    <name type="scientific">Xenorhabdus bovienii</name>
    <name type="common">Xenorhabdus nematophila subsp. bovienii</name>
    <dbReference type="NCBI Taxonomy" id="40576"/>
    <lineage>
        <taxon>Bacteria</taxon>
        <taxon>Pseudomonadati</taxon>
        <taxon>Pseudomonadota</taxon>
        <taxon>Gammaproteobacteria</taxon>
        <taxon>Enterobacterales</taxon>
        <taxon>Morganellaceae</taxon>
        <taxon>Xenorhabdus</taxon>
    </lineage>
</organism>
<proteinExistence type="predicted"/>
<protein>
    <submittedName>
        <fullName evidence="1">Uncharacterized protein</fullName>
    </submittedName>
</protein>
<dbReference type="RefSeq" id="WP_274713072.1">
    <property type="nucleotide sequence ID" value="NZ_JAILSM010000108.1"/>
</dbReference>
<evidence type="ECO:0000313" key="2">
    <source>
        <dbReference type="Proteomes" id="UP001222434"/>
    </source>
</evidence>